<feature type="domain" description="RRM" evidence="1">
    <location>
        <begin position="81"/>
        <end position="153"/>
    </location>
</feature>
<dbReference type="InterPro" id="IPR012677">
    <property type="entry name" value="Nucleotide-bd_a/b_plait_sf"/>
</dbReference>
<protein>
    <recommendedName>
        <fullName evidence="1">RRM domain-containing protein</fullName>
    </recommendedName>
</protein>
<dbReference type="Proteomes" id="UP001054252">
    <property type="component" value="Unassembled WGS sequence"/>
</dbReference>
<sequence>MRERNPRVRNYQPLPLVASAAKGNHQPHLVRERNPNPNQPRHFHQLRGSIQEIEKIVGDRRRGQGASTHGYGKGILEQSTSFFFTNFPKDWQIGEVWKAFIRCGKVIQIYVARKRDKWRRRFCFARFLDVKSTRELEIKLNQIFVGDQYIKANIAIFSREETKLKRKEINEAEISKEVWQSKKAMNTEQQIGHGLEVQVDKEDEEWLERSFVGKAKCPEIISSLRVLCSKGYSNGW</sequence>
<evidence type="ECO:0000313" key="3">
    <source>
        <dbReference type="Proteomes" id="UP001054252"/>
    </source>
</evidence>
<dbReference type="InterPro" id="IPR035979">
    <property type="entry name" value="RBD_domain_sf"/>
</dbReference>
<organism evidence="2 3">
    <name type="scientific">Rubroshorea leprosula</name>
    <dbReference type="NCBI Taxonomy" id="152421"/>
    <lineage>
        <taxon>Eukaryota</taxon>
        <taxon>Viridiplantae</taxon>
        <taxon>Streptophyta</taxon>
        <taxon>Embryophyta</taxon>
        <taxon>Tracheophyta</taxon>
        <taxon>Spermatophyta</taxon>
        <taxon>Magnoliopsida</taxon>
        <taxon>eudicotyledons</taxon>
        <taxon>Gunneridae</taxon>
        <taxon>Pentapetalae</taxon>
        <taxon>rosids</taxon>
        <taxon>malvids</taxon>
        <taxon>Malvales</taxon>
        <taxon>Dipterocarpaceae</taxon>
        <taxon>Rubroshorea</taxon>
    </lineage>
</organism>
<evidence type="ECO:0000259" key="1">
    <source>
        <dbReference type="SMART" id="SM00360"/>
    </source>
</evidence>
<dbReference type="Gene3D" id="3.30.70.330">
    <property type="match status" value="1"/>
</dbReference>
<gene>
    <name evidence="2" type="ORF">SLEP1_g19971</name>
</gene>
<evidence type="ECO:0000313" key="2">
    <source>
        <dbReference type="EMBL" id="GKV08325.1"/>
    </source>
</evidence>
<proteinExistence type="predicted"/>
<dbReference type="AlphaFoldDB" id="A0AAV5JBS2"/>
<dbReference type="EMBL" id="BPVZ01000028">
    <property type="protein sequence ID" value="GKV08325.1"/>
    <property type="molecule type" value="Genomic_DNA"/>
</dbReference>
<dbReference type="SMART" id="SM00360">
    <property type="entry name" value="RRM"/>
    <property type="match status" value="1"/>
</dbReference>
<dbReference type="CDD" id="cd00590">
    <property type="entry name" value="RRM_SF"/>
    <property type="match status" value="1"/>
</dbReference>
<name>A0AAV5JBS2_9ROSI</name>
<reference evidence="2 3" key="1">
    <citation type="journal article" date="2021" name="Commun. Biol.">
        <title>The genome of Shorea leprosula (Dipterocarpaceae) highlights the ecological relevance of drought in aseasonal tropical rainforests.</title>
        <authorList>
            <person name="Ng K.K.S."/>
            <person name="Kobayashi M.J."/>
            <person name="Fawcett J.A."/>
            <person name="Hatakeyama M."/>
            <person name="Paape T."/>
            <person name="Ng C.H."/>
            <person name="Ang C.C."/>
            <person name="Tnah L.H."/>
            <person name="Lee C.T."/>
            <person name="Nishiyama T."/>
            <person name="Sese J."/>
            <person name="O'Brien M.J."/>
            <person name="Copetti D."/>
            <person name="Mohd Noor M.I."/>
            <person name="Ong R.C."/>
            <person name="Putra M."/>
            <person name="Sireger I.Z."/>
            <person name="Indrioko S."/>
            <person name="Kosugi Y."/>
            <person name="Izuno A."/>
            <person name="Isagi Y."/>
            <person name="Lee S.L."/>
            <person name="Shimizu K.K."/>
        </authorList>
    </citation>
    <scope>NUCLEOTIDE SEQUENCE [LARGE SCALE GENOMIC DNA]</scope>
    <source>
        <strain evidence="2">214</strain>
    </source>
</reference>
<keyword evidence="3" id="KW-1185">Reference proteome</keyword>
<dbReference type="InterPro" id="IPR000504">
    <property type="entry name" value="RRM_dom"/>
</dbReference>
<comment type="caution">
    <text evidence="2">The sequence shown here is derived from an EMBL/GenBank/DDBJ whole genome shotgun (WGS) entry which is preliminary data.</text>
</comment>
<dbReference type="SUPFAM" id="SSF54928">
    <property type="entry name" value="RNA-binding domain, RBD"/>
    <property type="match status" value="1"/>
</dbReference>
<accession>A0AAV5JBS2</accession>
<dbReference type="GO" id="GO:0003723">
    <property type="term" value="F:RNA binding"/>
    <property type="evidence" value="ECO:0007669"/>
    <property type="project" value="InterPro"/>
</dbReference>